<sequence length="90" mass="10280">MLETLHPRYSLLQAAGLDERDFAQILLQIGSLVEALVSSSYAFATNIPRQKFSWTYLQARKNVVQKDMLTRGWRPLKVPILSGNLTQLVY</sequence>
<dbReference type="RefSeq" id="XP_065956600.1">
    <property type="nucleotide sequence ID" value="XM_066101517.1"/>
</dbReference>
<dbReference type="GeneID" id="90952918"/>
<evidence type="ECO:0000313" key="2">
    <source>
        <dbReference type="Proteomes" id="UP000595662"/>
    </source>
</evidence>
<dbReference type="AlphaFoldDB" id="A0A7T6XL06"/>
<organism evidence="1 2">
    <name type="scientific">Penicillium digitatum</name>
    <name type="common">Green mold</name>
    <dbReference type="NCBI Taxonomy" id="36651"/>
    <lineage>
        <taxon>Eukaryota</taxon>
        <taxon>Fungi</taxon>
        <taxon>Dikarya</taxon>
        <taxon>Ascomycota</taxon>
        <taxon>Pezizomycotina</taxon>
        <taxon>Eurotiomycetes</taxon>
        <taxon>Eurotiomycetidae</taxon>
        <taxon>Eurotiales</taxon>
        <taxon>Aspergillaceae</taxon>
        <taxon>Penicillium</taxon>
    </lineage>
</organism>
<protein>
    <submittedName>
        <fullName evidence="1">Uncharacterized protein</fullName>
    </submittedName>
</protein>
<dbReference type="Proteomes" id="UP000595662">
    <property type="component" value="Chromosome 2"/>
</dbReference>
<accession>A0A7T6XL06</accession>
<evidence type="ECO:0000313" key="1">
    <source>
        <dbReference type="EMBL" id="QQK43098.1"/>
    </source>
</evidence>
<reference evidence="1 2" key="1">
    <citation type="submission" date="2020-08" db="EMBL/GenBank/DDBJ databases">
        <title>The completed genome sequence of the pathogenic ascomycete fungus Penicillium digitatum.</title>
        <authorList>
            <person name="Wang M."/>
        </authorList>
    </citation>
    <scope>NUCLEOTIDE SEQUENCE [LARGE SCALE GENOMIC DNA]</scope>
    <source>
        <strain evidence="1 2">PdW03</strain>
    </source>
</reference>
<gene>
    <name evidence="1" type="ORF">Pdw03_6999</name>
</gene>
<dbReference type="EMBL" id="CP060775">
    <property type="protein sequence ID" value="QQK43098.1"/>
    <property type="molecule type" value="Genomic_DNA"/>
</dbReference>
<name>A0A7T6XL06_PENDI</name>
<proteinExistence type="predicted"/>